<evidence type="ECO:0000313" key="2">
    <source>
        <dbReference type="EMBL" id="KAA6389338.1"/>
    </source>
</evidence>
<evidence type="ECO:0000256" key="1">
    <source>
        <dbReference type="SAM" id="Coils"/>
    </source>
</evidence>
<name>A0A5J4W3C8_9EUKA</name>
<proteinExistence type="predicted"/>
<feature type="coiled-coil region" evidence="1">
    <location>
        <begin position="148"/>
        <end position="175"/>
    </location>
</feature>
<gene>
    <name evidence="2" type="ORF">EZS28_015136</name>
</gene>
<organism evidence="2 3">
    <name type="scientific">Streblomastix strix</name>
    <dbReference type="NCBI Taxonomy" id="222440"/>
    <lineage>
        <taxon>Eukaryota</taxon>
        <taxon>Metamonada</taxon>
        <taxon>Preaxostyla</taxon>
        <taxon>Oxymonadida</taxon>
        <taxon>Streblomastigidae</taxon>
        <taxon>Streblomastix</taxon>
    </lineage>
</organism>
<dbReference type="EMBL" id="SNRW01003624">
    <property type="protein sequence ID" value="KAA6389338.1"/>
    <property type="molecule type" value="Genomic_DNA"/>
</dbReference>
<dbReference type="AlphaFoldDB" id="A0A5J4W3C8"/>
<comment type="caution">
    <text evidence="2">The sequence shown here is derived from an EMBL/GenBank/DDBJ whole genome shotgun (WGS) entry which is preliminary data.</text>
</comment>
<protein>
    <submittedName>
        <fullName evidence="2">Uncharacterized protein</fullName>
    </submittedName>
</protein>
<feature type="coiled-coil region" evidence="1">
    <location>
        <begin position="40"/>
        <end position="67"/>
    </location>
</feature>
<keyword evidence="1" id="KW-0175">Coiled coil</keyword>
<accession>A0A5J4W3C8</accession>
<reference evidence="2 3" key="1">
    <citation type="submission" date="2019-03" db="EMBL/GenBank/DDBJ databases">
        <title>Single cell metagenomics reveals metabolic interactions within the superorganism composed of flagellate Streblomastix strix and complex community of Bacteroidetes bacteria on its surface.</title>
        <authorList>
            <person name="Treitli S.C."/>
            <person name="Kolisko M."/>
            <person name="Husnik F."/>
            <person name="Keeling P."/>
            <person name="Hampl V."/>
        </authorList>
    </citation>
    <scope>NUCLEOTIDE SEQUENCE [LARGE SCALE GENOMIC DNA]</scope>
    <source>
        <strain evidence="2">ST1C</strain>
    </source>
</reference>
<dbReference type="Proteomes" id="UP000324800">
    <property type="component" value="Unassembled WGS sequence"/>
</dbReference>
<evidence type="ECO:0000313" key="3">
    <source>
        <dbReference type="Proteomes" id="UP000324800"/>
    </source>
</evidence>
<sequence>MCNKENIHFPFCSDKDTPESVAEDYIKLLNLNEEFLPQLIDIIKSEVQKHQLDAEEEEKEKMKDKKQMEIQGSDADPMSYLLNYNPGQIKDVAIVCGQDELIELNRRIFSTVTKRYEMASKILFESLVDLTESGEKGDKLNQLRGSMLIQFRDLMNKQEEQLDELTSEIFKANIINITSINDNFDYWEYFIIKCGQLA</sequence>